<keyword evidence="2" id="KW-0812">Transmembrane</keyword>
<evidence type="ECO:0000256" key="2">
    <source>
        <dbReference type="SAM" id="Phobius"/>
    </source>
</evidence>
<gene>
    <name evidence="3" type="ORF">GCM10010915_00880</name>
</gene>
<comment type="caution">
    <text evidence="3">The sequence shown here is derived from an EMBL/GenBank/DDBJ whole genome shotgun (WGS) entry which is preliminary data.</text>
</comment>
<evidence type="ECO:0000256" key="1">
    <source>
        <dbReference type="SAM" id="MobiDB-lite"/>
    </source>
</evidence>
<name>A0A916Y058_9MICO</name>
<organism evidence="3 4">
    <name type="scientific">Microbacterium faecale</name>
    <dbReference type="NCBI Taxonomy" id="1804630"/>
    <lineage>
        <taxon>Bacteria</taxon>
        <taxon>Bacillati</taxon>
        <taxon>Actinomycetota</taxon>
        <taxon>Actinomycetes</taxon>
        <taxon>Micrococcales</taxon>
        <taxon>Microbacteriaceae</taxon>
        <taxon>Microbacterium</taxon>
    </lineage>
</organism>
<feature type="region of interest" description="Disordered" evidence="1">
    <location>
        <begin position="1"/>
        <end position="20"/>
    </location>
</feature>
<feature type="transmembrane region" description="Helical" evidence="2">
    <location>
        <begin position="29"/>
        <end position="51"/>
    </location>
</feature>
<dbReference type="EMBL" id="BMHO01000001">
    <property type="protein sequence ID" value="GGD24759.1"/>
    <property type="molecule type" value="Genomic_DNA"/>
</dbReference>
<dbReference type="AlphaFoldDB" id="A0A916Y058"/>
<protein>
    <recommendedName>
        <fullName evidence="5">Potassium transporter Trk</fullName>
    </recommendedName>
</protein>
<accession>A0A916Y058</accession>
<dbReference type="RefSeq" id="WP_188710365.1">
    <property type="nucleotide sequence ID" value="NZ_BMHO01000001.1"/>
</dbReference>
<reference evidence="3" key="1">
    <citation type="journal article" date="2014" name="Int. J. Syst. Evol. Microbiol.">
        <title>Complete genome sequence of Corynebacterium casei LMG S-19264T (=DSM 44701T), isolated from a smear-ripened cheese.</title>
        <authorList>
            <consortium name="US DOE Joint Genome Institute (JGI-PGF)"/>
            <person name="Walter F."/>
            <person name="Albersmeier A."/>
            <person name="Kalinowski J."/>
            <person name="Ruckert C."/>
        </authorList>
    </citation>
    <scope>NUCLEOTIDE SEQUENCE</scope>
    <source>
        <strain evidence="3">CGMCC 1.15152</strain>
    </source>
</reference>
<sequence length="114" mass="12359">MDDARSDHEAPRVTHSPASSVTVRRAPKYGVFTALGVALGIIAALILATVFDGTSDPSPFTEVTYSQTQVFGFILLWCVPAGIALMMIVAMILDRASSRRVQKVTVQVDHVDER</sequence>
<evidence type="ECO:0000313" key="3">
    <source>
        <dbReference type="EMBL" id="GGD24759.1"/>
    </source>
</evidence>
<dbReference type="Proteomes" id="UP000633205">
    <property type="component" value="Unassembled WGS sequence"/>
</dbReference>
<evidence type="ECO:0000313" key="4">
    <source>
        <dbReference type="Proteomes" id="UP000633205"/>
    </source>
</evidence>
<keyword evidence="4" id="KW-1185">Reference proteome</keyword>
<reference evidence="3" key="2">
    <citation type="submission" date="2020-09" db="EMBL/GenBank/DDBJ databases">
        <authorList>
            <person name="Sun Q."/>
            <person name="Zhou Y."/>
        </authorList>
    </citation>
    <scope>NUCLEOTIDE SEQUENCE</scope>
    <source>
        <strain evidence="3">CGMCC 1.15152</strain>
    </source>
</reference>
<feature type="compositionally biased region" description="Basic and acidic residues" evidence="1">
    <location>
        <begin position="1"/>
        <end position="12"/>
    </location>
</feature>
<proteinExistence type="predicted"/>
<keyword evidence="2" id="KW-1133">Transmembrane helix</keyword>
<feature type="transmembrane region" description="Helical" evidence="2">
    <location>
        <begin position="71"/>
        <end position="93"/>
    </location>
</feature>
<keyword evidence="2" id="KW-0472">Membrane</keyword>
<evidence type="ECO:0008006" key="5">
    <source>
        <dbReference type="Google" id="ProtNLM"/>
    </source>
</evidence>